<reference evidence="3" key="1">
    <citation type="submission" date="2017-01" db="EMBL/GenBank/DDBJ databases">
        <authorList>
            <person name="Varghese N."/>
            <person name="Submissions S."/>
        </authorList>
    </citation>
    <scope>NUCLEOTIDE SEQUENCE [LARGE SCALE GENOMIC DNA]</scope>
    <source>
        <strain evidence="3">ATCC 51758</strain>
    </source>
</reference>
<keyword evidence="1" id="KW-0812">Transmembrane</keyword>
<evidence type="ECO:0000313" key="3">
    <source>
        <dbReference type="Proteomes" id="UP000186819"/>
    </source>
</evidence>
<evidence type="ECO:0000313" key="2">
    <source>
        <dbReference type="EMBL" id="SIQ68187.1"/>
    </source>
</evidence>
<dbReference type="Proteomes" id="UP000186819">
    <property type="component" value="Unassembled WGS sequence"/>
</dbReference>
<dbReference type="EMBL" id="FTMD01000006">
    <property type="protein sequence ID" value="SIQ68187.1"/>
    <property type="molecule type" value="Genomic_DNA"/>
</dbReference>
<proteinExistence type="predicted"/>
<organism evidence="2 3">
    <name type="scientific">Aromatoleum tolulyticum</name>
    <dbReference type="NCBI Taxonomy" id="34027"/>
    <lineage>
        <taxon>Bacteria</taxon>
        <taxon>Pseudomonadati</taxon>
        <taxon>Pseudomonadota</taxon>
        <taxon>Betaproteobacteria</taxon>
        <taxon>Rhodocyclales</taxon>
        <taxon>Rhodocyclaceae</taxon>
        <taxon>Aromatoleum</taxon>
    </lineage>
</organism>
<dbReference type="AlphaFoldDB" id="A0A1N6URJ2"/>
<feature type="transmembrane region" description="Helical" evidence="1">
    <location>
        <begin position="161"/>
        <end position="185"/>
    </location>
</feature>
<keyword evidence="3" id="KW-1185">Reference proteome</keyword>
<name>A0A1N6URJ2_9RHOO</name>
<gene>
    <name evidence="2" type="ORF">SAMN05421829_10616</name>
</gene>
<keyword evidence="1" id="KW-0472">Membrane</keyword>
<sequence length="237" mass="27239">MTRDGRKEIEEQLRQLEVLQSELEDRPAGKPSDPDEVLQFMEAALRRTRGSRSWAARFERFAWRIAAPFWDLRLRAQIRLVRELGATLGWTARGTSEAILHLDDLVFARTYGCRVEASVKRAVRELANRGLLATHELRNLVSNRCLRVDAAGRVFVPTKPWLMSAAVALSLLATLVMLPILVPVLWAEAEIWRIVLGVWAVAVPYGFVCWQIQRYFVRPHRLIPRAQRVIPHLHPVR</sequence>
<evidence type="ECO:0000256" key="1">
    <source>
        <dbReference type="SAM" id="Phobius"/>
    </source>
</evidence>
<accession>A0A1N6URJ2</accession>
<feature type="transmembrane region" description="Helical" evidence="1">
    <location>
        <begin position="191"/>
        <end position="212"/>
    </location>
</feature>
<keyword evidence="1" id="KW-1133">Transmembrane helix</keyword>
<dbReference type="STRING" id="34027.SAMN05421829_10616"/>
<protein>
    <submittedName>
        <fullName evidence="2">Uncharacterized protein</fullName>
    </submittedName>
</protein>